<feature type="domain" description="RRM" evidence="12">
    <location>
        <begin position="311"/>
        <end position="386"/>
    </location>
</feature>
<dbReference type="CDD" id="cd12731">
    <property type="entry name" value="RRM2_hnRNPH_hnRNPH2_hnRNPF"/>
    <property type="match status" value="1"/>
</dbReference>
<evidence type="ECO:0000256" key="9">
    <source>
        <dbReference type="ARBA" id="ARBA00023274"/>
    </source>
</evidence>
<dbReference type="InterPro" id="IPR050666">
    <property type="entry name" value="ESRP"/>
</dbReference>
<keyword evidence="5" id="KW-0832">Ubl conjugation</keyword>
<keyword evidence="6 10" id="KW-0694">RNA-binding</keyword>
<organism evidence="13 14">
    <name type="scientific">Pelodiscus sinensis</name>
    <name type="common">Chinese softshell turtle</name>
    <name type="synonym">Trionyx sinensis</name>
    <dbReference type="NCBI Taxonomy" id="13735"/>
    <lineage>
        <taxon>Eukaryota</taxon>
        <taxon>Metazoa</taxon>
        <taxon>Chordata</taxon>
        <taxon>Craniata</taxon>
        <taxon>Vertebrata</taxon>
        <taxon>Euteleostomi</taxon>
        <taxon>Archelosauria</taxon>
        <taxon>Testudinata</taxon>
        <taxon>Testudines</taxon>
        <taxon>Cryptodira</taxon>
        <taxon>Trionychia</taxon>
        <taxon>Trionychidae</taxon>
        <taxon>Pelodiscus</taxon>
    </lineage>
</organism>
<proteinExistence type="predicted"/>
<dbReference type="InterPro" id="IPR012996">
    <property type="entry name" value="Znf_CHHC"/>
</dbReference>
<evidence type="ECO:0000259" key="12">
    <source>
        <dbReference type="PROSITE" id="PS50102"/>
    </source>
</evidence>
<dbReference type="CTD" id="3187"/>
<evidence type="ECO:0000256" key="6">
    <source>
        <dbReference type="ARBA" id="ARBA00022884"/>
    </source>
</evidence>
<sequence length="489" mass="53326">MDPLRSEETEGEIPGLTTEGESEPSLASSMMLNVEGGEGFVVKVRGLPWSCSAEEVQRFFSECKIQNGSSGIRFIYTREGRPSGEAFVELETEDDVKLALKKDRETMGHRYVEVFKSNNVEMDWVLKHTGPNSPDTANDGFVRLRGLPFGCSKEEIVQFFSGLEIVPNGITLPVDFQGRSTGEAFVQFASQEIAEKALKKHKERIGHRYIEIFKSSRAEVRTHYDPPRKLLAMQRPGPYDRPGVGRGYNSLGRGSGFERMRRGAYGGGYGGYDDYNGYSDGYGFGSDRFGRGMSDHRYGDASSTFQSTTGHCVHMRGLPYRATENDIYNFFSPLNPVRVHIEIGPDGRVTGEADVEFATHEDAVAAMSKDKANMQHRYVELFLNSTAGGSGGAYGSQMMGAMVKESEGVVQDWNTSTLPGNQSSYGGPANQQLSGGYGAGYGTQSSMSGYGNQSAMNSSYYSSGNRASMGVNGMGGMSNMSNMSAGWGM</sequence>
<reference evidence="13" key="4">
    <citation type="submission" date="2025-09" db="UniProtKB">
        <authorList>
            <consortium name="Ensembl"/>
        </authorList>
    </citation>
    <scope>IDENTIFICATION</scope>
</reference>
<dbReference type="RefSeq" id="XP_006138270.1">
    <property type="nucleotide sequence ID" value="XM_006138208.4"/>
</dbReference>
<dbReference type="FunFam" id="3.30.70.330:FF:000031">
    <property type="entry name" value="Heterogeneous nuclear ribonucleoprotein h3 isoform"/>
    <property type="match status" value="1"/>
</dbReference>
<evidence type="ECO:0000313" key="14">
    <source>
        <dbReference type="Proteomes" id="UP000007267"/>
    </source>
</evidence>
<evidence type="ECO:0000256" key="11">
    <source>
        <dbReference type="SAM" id="MobiDB-lite"/>
    </source>
</evidence>
<dbReference type="InterPro" id="IPR035979">
    <property type="entry name" value="RBD_domain_sf"/>
</dbReference>
<keyword evidence="14" id="KW-1185">Reference proteome</keyword>
<evidence type="ECO:0000256" key="7">
    <source>
        <dbReference type="ARBA" id="ARBA00022990"/>
    </source>
</evidence>
<keyword evidence="3" id="KW-0597">Phosphoprotein</keyword>
<reference evidence="13" key="3">
    <citation type="submission" date="2025-08" db="UniProtKB">
        <authorList>
            <consortium name="Ensembl"/>
        </authorList>
    </citation>
    <scope>IDENTIFICATION</scope>
</reference>
<dbReference type="CDD" id="cd12729">
    <property type="entry name" value="RRM1_hnRNPH_hnRNPH2_hnRNPF"/>
    <property type="match status" value="1"/>
</dbReference>
<dbReference type="SUPFAM" id="SSF54928">
    <property type="entry name" value="RNA-binding domain, RBD"/>
    <property type="match status" value="3"/>
</dbReference>
<keyword evidence="9" id="KW-0687">Ribonucleoprotein</keyword>
<evidence type="ECO:0000256" key="10">
    <source>
        <dbReference type="PROSITE-ProRule" id="PRU00176"/>
    </source>
</evidence>
<dbReference type="GO" id="GO:0003723">
    <property type="term" value="F:RNA binding"/>
    <property type="evidence" value="ECO:0007669"/>
    <property type="project" value="UniProtKB-UniRule"/>
</dbReference>
<keyword evidence="8" id="KW-0539">Nucleus</keyword>
<dbReference type="CDD" id="cd12734">
    <property type="entry name" value="RRM3_hnRNPH_hnRNPH2_hnRNPF"/>
    <property type="match status" value="1"/>
</dbReference>
<evidence type="ECO:0000313" key="13">
    <source>
        <dbReference type="Ensembl" id="ENSPSIP00000003349.1"/>
    </source>
</evidence>
<dbReference type="PROSITE" id="PS50102">
    <property type="entry name" value="RRM"/>
    <property type="match status" value="3"/>
</dbReference>
<dbReference type="PANTHER" id="PTHR13976">
    <property type="entry name" value="HETEROGENEOUS NUCLEAR RIBONUCLEOPROTEIN-RELATED"/>
    <property type="match status" value="1"/>
</dbReference>
<accession>K7F5N9</accession>
<protein>
    <submittedName>
        <fullName evidence="13">Heterogeneous nuclear ribonucleoprotein H1</fullName>
    </submittedName>
</protein>
<dbReference type="HOGENOM" id="CLU_032003_1_0_1"/>
<dbReference type="FunFam" id="3.30.70.330:FF:000075">
    <property type="entry name" value="Heterogeneous nuclear ribonucleoprotein H1 (H)"/>
    <property type="match status" value="1"/>
</dbReference>
<dbReference type="OrthoDB" id="431068at2759"/>
<dbReference type="Gene3D" id="3.30.70.330">
    <property type="match status" value="3"/>
</dbReference>
<evidence type="ECO:0000256" key="5">
    <source>
        <dbReference type="ARBA" id="ARBA00022843"/>
    </source>
</evidence>
<reference evidence="14" key="2">
    <citation type="journal article" date="2013" name="Nat. Genet.">
        <title>The draft genomes of soft-shell turtle and green sea turtle yield insights into the development and evolution of the turtle-specific body plan.</title>
        <authorList>
            <person name="Wang Z."/>
            <person name="Pascual-Anaya J."/>
            <person name="Zadissa A."/>
            <person name="Li W."/>
            <person name="Niimura Y."/>
            <person name="Huang Z."/>
            <person name="Li C."/>
            <person name="White S."/>
            <person name="Xiong Z."/>
            <person name="Fang D."/>
            <person name="Wang B."/>
            <person name="Ming Y."/>
            <person name="Chen Y."/>
            <person name="Zheng Y."/>
            <person name="Kuraku S."/>
            <person name="Pignatelli M."/>
            <person name="Herrero J."/>
            <person name="Beal K."/>
            <person name="Nozawa M."/>
            <person name="Li Q."/>
            <person name="Wang J."/>
            <person name="Zhang H."/>
            <person name="Yu L."/>
            <person name="Shigenobu S."/>
            <person name="Wang J."/>
            <person name="Liu J."/>
            <person name="Flicek P."/>
            <person name="Searle S."/>
            <person name="Wang J."/>
            <person name="Kuratani S."/>
            <person name="Yin Y."/>
            <person name="Aken B."/>
            <person name="Zhang G."/>
            <person name="Irie N."/>
        </authorList>
    </citation>
    <scope>NUCLEOTIDE SEQUENCE [LARGE SCALE GENOMIC DNA]</scope>
    <source>
        <strain evidence="14">Daiwa-1</strain>
    </source>
</reference>
<evidence type="ECO:0000256" key="3">
    <source>
        <dbReference type="ARBA" id="ARBA00022553"/>
    </source>
</evidence>
<dbReference type="FunFam" id="3.30.70.330:FF:000071">
    <property type="entry name" value="heterogeneous nuclear ribonucleoprotein H isoform X1"/>
    <property type="match status" value="1"/>
</dbReference>
<dbReference type="AlphaFoldDB" id="K7F5N9"/>
<feature type="domain" description="RRM" evidence="12">
    <location>
        <begin position="140"/>
        <end position="217"/>
    </location>
</feature>
<evidence type="ECO:0000256" key="8">
    <source>
        <dbReference type="ARBA" id="ARBA00023242"/>
    </source>
</evidence>
<dbReference type="EMBL" id="AGCU01196695">
    <property type="status" value="NOT_ANNOTATED_CDS"/>
    <property type="molecule type" value="Genomic_DNA"/>
</dbReference>
<feature type="domain" description="RRM" evidence="12">
    <location>
        <begin position="40"/>
        <end position="119"/>
    </location>
</feature>
<dbReference type="EMBL" id="AGCU01196694">
    <property type="status" value="NOT_ANNOTATED_CDS"/>
    <property type="molecule type" value="Genomic_DNA"/>
</dbReference>
<comment type="subcellular location">
    <subcellularLocation>
        <location evidence="1">Nucleus</location>
        <location evidence="1">Nucleoplasm</location>
    </subcellularLocation>
</comment>
<dbReference type="InterPro" id="IPR000504">
    <property type="entry name" value="RRM_dom"/>
</dbReference>
<evidence type="ECO:0000256" key="2">
    <source>
        <dbReference type="ARBA" id="ARBA00022499"/>
    </source>
</evidence>
<dbReference type="InterPro" id="IPR012677">
    <property type="entry name" value="Nucleotide-bd_a/b_plait_sf"/>
</dbReference>
<dbReference type="Pfam" id="PF08080">
    <property type="entry name" value="zf-RNPHF"/>
    <property type="match status" value="1"/>
</dbReference>
<evidence type="ECO:0000256" key="1">
    <source>
        <dbReference type="ARBA" id="ARBA00004642"/>
    </source>
</evidence>
<dbReference type="GeneTree" id="ENSGT00940000153503"/>
<dbReference type="GO" id="GO:1990904">
    <property type="term" value="C:ribonucleoprotein complex"/>
    <property type="evidence" value="ECO:0007669"/>
    <property type="project" value="UniProtKB-KW"/>
</dbReference>
<keyword evidence="7" id="KW-0007">Acetylation</keyword>
<feature type="region of interest" description="Disordered" evidence="11">
    <location>
        <begin position="1"/>
        <end position="25"/>
    </location>
</feature>
<keyword evidence="4" id="KW-0677">Repeat</keyword>
<name>K7F5N9_PELSI</name>
<dbReference type="EMBL" id="AGCU01196693">
    <property type="status" value="NOT_ANNOTATED_CDS"/>
    <property type="molecule type" value="Genomic_DNA"/>
</dbReference>
<dbReference type="Proteomes" id="UP000007267">
    <property type="component" value="Unassembled WGS sequence"/>
</dbReference>
<reference evidence="14" key="1">
    <citation type="submission" date="2011-10" db="EMBL/GenBank/DDBJ databases">
        <authorList>
            <consortium name="Soft-shell Turtle Genome Consortium"/>
        </authorList>
    </citation>
    <scope>NUCLEOTIDE SEQUENCE [LARGE SCALE GENOMIC DNA]</scope>
    <source>
        <strain evidence="14">Daiwa-1</strain>
    </source>
</reference>
<dbReference type="Ensembl" id="ENSPSIT00000003365.1">
    <property type="protein sequence ID" value="ENSPSIP00000003349.1"/>
    <property type="gene ID" value="ENSPSIG00000003206.1"/>
</dbReference>
<dbReference type="Pfam" id="PF00076">
    <property type="entry name" value="RRM_1"/>
    <property type="match status" value="3"/>
</dbReference>
<keyword evidence="2" id="KW-1017">Isopeptide bond</keyword>
<evidence type="ECO:0000256" key="4">
    <source>
        <dbReference type="ARBA" id="ARBA00022737"/>
    </source>
</evidence>
<dbReference type="GeneID" id="102455209"/>
<dbReference type="SMART" id="SM00360">
    <property type="entry name" value="RRM"/>
    <property type="match status" value="3"/>
</dbReference>
<dbReference type="GO" id="GO:0005654">
    <property type="term" value="C:nucleoplasm"/>
    <property type="evidence" value="ECO:0007669"/>
    <property type="project" value="UniProtKB-SubCell"/>
</dbReference>